<evidence type="ECO:0000256" key="2">
    <source>
        <dbReference type="SAM" id="MobiDB-lite"/>
    </source>
</evidence>
<evidence type="ECO:0000256" key="1">
    <source>
        <dbReference type="ARBA" id="ARBA00022884"/>
    </source>
</evidence>
<keyword evidence="1" id="KW-0694">RNA-binding</keyword>
<dbReference type="Pfam" id="PF00076">
    <property type="entry name" value="RRM_1"/>
    <property type="match status" value="1"/>
</dbReference>
<dbReference type="STRING" id="1802055.A3A74_01560"/>
<gene>
    <name evidence="4" type="ORF">A3A74_01560</name>
</gene>
<dbReference type="GO" id="GO:0003723">
    <property type="term" value="F:RNA binding"/>
    <property type="evidence" value="ECO:0007669"/>
    <property type="project" value="UniProtKB-KW"/>
</dbReference>
<dbReference type="SMART" id="SM00360">
    <property type="entry name" value="RRM"/>
    <property type="match status" value="1"/>
</dbReference>
<feature type="compositionally biased region" description="Gly residues" evidence="2">
    <location>
        <begin position="87"/>
        <end position="113"/>
    </location>
</feature>
<evidence type="ECO:0000313" key="4">
    <source>
        <dbReference type="EMBL" id="OGK40896.1"/>
    </source>
</evidence>
<dbReference type="EMBL" id="MGAF01000024">
    <property type="protein sequence ID" value="OGK40896.1"/>
    <property type="molecule type" value="Genomic_DNA"/>
</dbReference>
<accession>A0A1F7IC07</accession>
<dbReference type="InterPro" id="IPR000504">
    <property type="entry name" value="RRM_dom"/>
</dbReference>
<sequence>MDKNKLFVGSLPWSVNSDGLKEMFAQYGDITEAVVITDRNTGRSKGFGFVTFAKEEDAAKALEMNGKEVEGRTIVVNTARPREARPAGGGGGYRGGGGGGGGYRGGGGGGYGGGRRDQNF</sequence>
<dbReference type="PANTHER" id="PTHR48027">
    <property type="entry name" value="HETEROGENEOUS NUCLEAR RIBONUCLEOPROTEIN 87F-RELATED"/>
    <property type="match status" value="1"/>
</dbReference>
<protein>
    <submittedName>
        <fullName evidence="4">RNA-binding protein</fullName>
    </submittedName>
</protein>
<comment type="caution">
    <text evidence="4">The sequence shown here is derived from an EMBL/GenBank/DDBJ whole genome shotgun (WGS) entry which is preliminary data.</text>
</comment>
<feature type="domain" description="RRM" evidence="3">
    <location>
        <begin position="4"/>
        <end position="81"/>
    </location>
</feature>
<proteinExistence type="predicted"/>
<dbReference type="InterPro" id="IPR035979">
    <property type="entry name" value="RBD_domain_sf"/>
</dbReference>
<reference evidence="4 5" key="1">
    <citation type="journal article" date="2016" name="Nat. Commun.">
        <title>Thousands of microbial genomes shed light on interconnected biogeochemical processes in an aquifer system.</title>
        <authorList>
            <person name="Anantharaman K."/>
            <person name="Brown C.T."/>
            <person name="Hug L.A."/>
            <person name="Sharon I."/>
            <person name="Castelle C.J."/>
            <person name="Probst A.J."/>
            <person name="Thomas B.C."/>
            <person name="Singh A."/>
            <person name="Wilkins M.J."/>
            <person name="Karaoz U."/>
            <person name="Brodie E.L."/>
            <person name="Williams K.H."/>
            <person name="Hubbard S.S."/>
            <person name="Banfield J.F."/>
        </authorList>
    </citation>
    <scope>NUCLEOTIDE SEQUENCE [LARGE SCALE GENOMIC DNA]</scope>
</reference>
<evidence type="ECO:0000313" key="5">
    <source>
        <dbReference type="Proteomes" id="UP000179270"/>
    </source>
</evidence>
<dbReference type="InterPro" id="IPR012677">
    <property type="entry name" value="Nucleotide-bd_a/b_plait_sf"/>
</dbReference>
<dbReference type="Gene3D" id="3.30.70.330">
    <property type="match status" value="1"/>
</dbReference>
<feature type="region of interest" description="Disordered" evidence="2">
    <location>
        <begin position="77"/>
        <end position="120"/>
    </location>
</feature>
<dbReference type="InterPro" id="IPR052462">
    <property type="entry name" value="SLIRP/GR-RBP-like"/>
</dbReference>
<dbReference type="Proteomes" id="UP000179270">
    <property type="component" value="Unassembled WGS sequence"/>
</dbReference>
<dbReference type="PROSITE" id="PS50102">
    <property type="entry name" value="RRM"/>
    <property type="match status" value="1"/>
</dbReference>
<evidence type="ECO:0000259" key="3">
    <source>
        <dbReference type="PROSITE" id="PS50102"/>
    </source>
</evidence>
<dbReference type="AlphaFoldDB" id="A0A1F7IC07"/>
<organism evidence="4 5">
    <name type="scientific">Candidatus Roizmanbacteria bacterium RIFCSPLOWO2_01_FULL_35_13</name>
    <dbReference type="NCBI Taxonomy" id="1802055"/>
    <lineage>
        <taxon>Bacteria</taxon>
        <taxon>Candidatus Roizmaniibacteriota</taxon>
    </lineage>
</organism>
<dbReference type="SUPFAM" id="SSF54928">
    <property type="entry name" value="RNA-binding domain, RBD"/>
    <property type="match status" value="1"/>
</dbReference>
<name>A0A1F7IC07_9BACT</name>
<dbReference type="InterPro" id="IPR048289">
    <property type="entry name" value="RRM2_NsCP33-like"/>
</dbReference>
<dbReference type="CDD" id="cd21608">
    <property type="entry name" value="RRM2_NsCP33_like"/>
    <property type="match status" value="1"/>
</dbReference>